<evidence type="ECO:0000313" key="2">
    <source>
        <dbReference type="Proteomes" id="UP001232063"/>
    </source>
</evidence>
<dbReference type="RefSeq" id="WP_314511900.1">
    <property type="nucleotide sequence ID" value="NZ_JASJOU010000004.1"/>
</dbReference>
<organism evidence="1 2">
    <name type="scientific">Xanthocytophaga agilis</name>
    <dbReference type="NCBI Taxonomy" id="3048010"/>
    <lineage>
        <taxon>Bacteria</taxon>
        <taxon>Pseudomonadati</taxon>
        <taxon>Bacteroidota</taxon>
        <taxon>Cytophagia</taxon>
        <taxon>Cytophagales</taxon>
        <taxon>Rhodocytophagaceae</taxon>
        <taxon>Xanthocytophaga</taxon>
    </lineage>
</organism>
<accession>A0AAE3R616</accession>
<evidence type="ECO:0000313" key="1">
    <source>
        <dbReference type="EMBL" id="MDJ1502075.1"/>
    </source>
</evidence>
<proteinExistence type="predicted"/>
<gene>
    <name evidence="1" type="ORF">QNI22_15520</name>
</gene>
<dbReference type="AlphaFoldDB" id="A0AAE3R616"/>
<keyword evidence="2" id="KW-1185">Reference proteome</keyword>
<name>A0AAE3R616_9BACT</name>
<dbReference type="Proteomes" id="UP001232063">
    <property type="component" value="Unassembled WGS sequence"/>
</dbReference>
<protein>
    <submittedName>
        <fullName evidence="1">Uncharacterized protein</fullName>
    </submittedName>
</protein>
<comment type="caution">
    <text evidence="1">The sequence shown here is derived from an EMBL/GenBank/DDBJ whole genome shotgun (WGS) entry which is preliminary data.</text>
</comment>
<dbReference type="EMBL" id="JASJOU010000004">
    <property type="protein sequence ID" value="MDJ1502075.1"/>
    <property type="molecule type" value="Genomic_DNA"/>
</dbReference>
<reference evidence="1" key="1">
    <citation type="submission" date="2023-05" db="EMBL/GenBank/DDBJ databases">
        <authorList>
            <person name="Zhang X."/>
        </authorList>
    </citation>
    <scope>NUCLEOTIDE SEQUENCE</scope>
    <source>
        <strain evidence="1">BD1B2-1</strain>
    </source>
</reference>
<sequence>MRKISLVLALIFISIVLNAQDRIVVKSVLQTDSIEVLLKLGKQEALQRLMGFVRNEYDFTTDGWYEVGDINLSYNDAMSYPPATNPYTSLKLKAYFWIWLIATSQEDRLIKSEWHPGFLGILISPDSDDKYGIYDLMAFYKTSGRRVLGEDTIEIVDFEILKSKSGLQEKKLKEIDILYFKWFEVFQKNGLSYIQKRKSYPLTNSPFNWQILEVKRRNITPLHK</sequence>